<dbReference type="InterPro" id="IPR036286">
    <property type="entry name" value="LexA/Signal_pep-like_sf"/>
</dbReference>
<evidence type="ECO:0000256" key="10">
    <source>
        <dbReference type="ARBA" id="ARBA00023204"/>
    </source>
</evidence>
<dbReference type="InterPro" id="IPR039418">
    <property type="entry name" value="LexA-like"/>
</dbReference>
<dbReference type="Pfam" id="PF01726">
    <property type="entry name" value="LexA_DNA_bind"/>
    <property type="match status" value="1"/>
</dbReference>
<keyword evidence="2 12" id="KW-0678">Repressor</keyword>
<evidence type="ECO:0000259" key="15">
    <source>
        <dbReference type="Pfam" id="PF01726"/>
    </source>
</evidence>
<evidence type="ECO:0000256" key="12">
    <source>
        <dbReference type="HAMAP-Rule" id="MF_00015"/>
    </source>
</evidence>
<dbReference type="GO" id="GO:0045892">
    <property type="term" value="P:negative regulation of DNA-templated transcription"/>
    <property type="evidence" value="ECO:0007669"/>
    <property type="project" value="UniProtKB-UniRule"/>
</dbReference>
<evidence type="ECO:0000256" key="3">
    <source>
        <dbReference type="ARBA" id="ARBA00022705"/>
    </source>
</evidence>
<name>A0A2W5BM91_9BACT</name>
<dbReference type="InterPro" id="IPR006199">
    <property type="entry name" value="LexA_DNA-bd_dom"/>
</dbReference>
<evidence type="ECO:0000313" key="16">
    <source>
        <dbReference type="EMBL" id="PZO84365.1"/>
    </source>
</evidence>
<evidence type="ECO:0000256" key="4">
    <source>
        <dbReference type="ARBA" id="ARBA00022763"/>
    </source>
</evidence>
<evidence type="ECO:0000256" key="7">
    <source>
        <dbReference type="ARBA" id="ARBA00023015"/>
    </source>
</evidence>
<keyword evidence="8 12" id="KW-0238">DNA-binding</keyword>
<reference evidence="16 17" key="1">
    <citation type="submission" date="2017-08" db="EMBL/GenBank/DDBJ databases">
        <title>Infants hospitalized years apart are colonized by the same room-sourced microbial strains.</title>
        <authorList>
            <person name="Brooks B."/>
            <person name="Olm M.R."/>
            <person name="Firek B.A."/>
            <person name="Baker R."/>
            <person name="Thomas B.C."/>
            <person name="Morowitz M.J."/>
            <person name="Banfield J.F."/>
        </authorList>
    </citation>
    <scope>NUCLEOTIDE SEQUENCE [LARGE SCALE GENOMIC DNA]</scope>
    <source>
        <strain evidence="16">S2_018_000_R2_104</strain>
    </source>
</reference>
<dbReference type="Gene3D" id="2.10.109.10">
    <property type="entry name" value="Umud Fragment, subunit A"/>
    <property type="match status" value="1"/>
</dbReference>
<comment type="subunit">
    <text evidence="12">Homodimer.</text>
</comment>
<keyword evidence="9 12" id="KW-0804">Transcription</keyword>
<dbReference type="FunFam" id="2.10.109.10:FF:000001">
    <property type="entry name" value="LexA repressor"/>
    <property type="match status" value="1"/>
</dbReference>
<evidence type="ECO:0000313" key="17">
    <source>
        <dbReference type="Proteomes" id="UP000249557"/>
    </source>
</evidence>
<dbReference type="Proteomes" id="UP000249557">
    <property type="component" value="Unassembled WGS sequence"/>
</dbReference>
<feature type="active site" description="For autocatalytic cleavage activity" evidence="12">
    <location>
        <position position="183"/>
    </location>
</feature>
<dbReference type="GO" id="GO:0009432">
    <property type="term" value="P:SOS response"/>
    <property type="evidence" value="ECO:0007669"/>
    <property type="project" value="UniProtKB-UniRule"/>
</dbReference>
<dbReference type="EC" id="3.4.21.88" evidence="12"/>
<evidence type="ECO:0000256" key="2">
    <source>
        <dbReference type="ARBA" id="ARBA00022491"/>
    </source>
</evidence>
<feature type="active site" description="For autocatalytic cleavage activity" evidence="12">
    <location>
        <position position="145"/>
    </location>
</feature>
<dbReference type="GO" id="GO:0006281">
    <property type="term" value="P:DNA repair"/>
    <property type="evidence" value="ECO:0007669"/>
    <property type="project" value="UniProtKB-UniRule"/>
</dbReference>
<dbReference type="InterPro" id="IPR050077">
    <property type="entry name" value="LexA_repressor"/>
</dbReference>
<evidence type="ECO:0000259" key="14">
    <source>
        <dbReference type="Pfam" id="PF00717"/>
    </source>
</evidence>
<feature type="site" description="Cleavage; by autolysis" evidence="12">
    <location>
        <begin position="110"/>
        <end position="111"/>
    </location>
</feature>
<evidence type="ECO:0000256" key="11">
    <source>
        <dbReference type="ARBA" id="ARBA00023236"/>
    </source>
</evidence>
<evidence type="ECO:0000256" key="8">
    <source>
        <dbReference type="ARBA" id="ARBA00023125"/>
    </source>
</evidence>
<keyword evidence="4 12" id="KW-0227">DNA damage</keyword>
<dbReference type="PANTHER" id="PTHR33516">
    <property type="entry name" value="LEXA REPRESSOR"/>
    <property type="match status" value="1"/>
</dbReference>
<accession>A0A2W5BM91</accession>
<keyword evidence="5 12" id="KW-0378">Hydrolase</keyword>
<proteinExistence type="inferred from homology"/>
<dbReference type="InterPro" id="IPR006197">
    <property type="entry name" value="Peptidase_S24_LexA"/>
</dbReference>
<dbReference type="SUPFAM" id="SSF51306">
    <property type="entry name" value="LexA/Signal peptidase"/>
    <property type="match status" value="1"/>
</dbReference>
<dbReference type="AlphaFoldDB" id="A0A2W5BM91"/>
<comment type="caution">
    <text evidence="16">The sequence shown here is derived from an EMBL/GenBank/DDBJ whole genome shotgun (WGS) entry which is preliminary data.</text>
</comment>
<keyword evidence="10 12" id="KW-0234">DNA repair</keyword>
<dbReference type="EMBL" id="QFNK01000178">
    <property type="protein sequence ID" value="PZO84365.1"/>
    <property type="molecule type" value="Genomic_DNA"/>
</dbReference>
<evidence type="ECO:0000256" key="6">
    <source>
        <dbReference type="ARBA" id="ARBA00022813"/>
    </source>
</evidence>
<evidence type="ECO:0000256" key="5">
    <source>
        <dbReference type="ARBA" id="ARBA00022801"/>
    </source>
</evidence>
<dbReference type="InterPro" id="IPR015927">
    <property type="entry name" value="Peptidase_S24_S26A/B/C"/>
</dbReference>
<sequence length="225" mass="24865">MLTKKQKDLLLFIHERMKSGDIAPSFDEMRDALDLKSKSGIHRLITGLVERGYLERLPHRARALEVKKLPEGYTPGKADTTKASVQTREINAVIANAAMMSIPMQGRIAAGTPIEAIRDDNSMIDIPANMVGSGEHYALEIDGDSMIKAGINNGDTVIIRKCNTAEDGAIVVALVDGEEVTLKRIKRDKGKIVLIPENDAYEPRTFDANRVQVQGRLVSLMRTYH</sequence>
<dbReference type="HAMAP" id="MF_00015">
    <property type="entry name" value="LexA"/>
    <property type="match status" value="1"/>
</dbReference>
<feature type="DNA-binding region" description="H-T-H motif" evidence="12">
    <location>
        <begin position="26"/>
        <end position="46"/>
    </location>
</feature>
<comment type="catalytic activity">
    <reaction evidence="12">
        <text>Hydrolysis of Ala-|-Gly bond in repressor LexA.</text>
        <dbReference type="EC" id="3.4.21.88"/>
    </reaction>
</comment>
<evidence type="ECO:0000256" key="13">
    <source>
        <dbReference type="RuleBase" id="RU003991"/>
    </source>
</evidence>
<keyword evidence="6 12" id="KW-0068">Autocatalytic cleavage</keyword>
<dbReference type="Pfam" id="PF00717">
    <property type="entry name" value="Peptidase_S24"/>
    <property type="match status" value="1"/>
</dbReference>
<organism evidence="16 17">
    <name type="scientific">Micavibrio aeruginosavorus</name>
    <dbReference type="NCBI Taxonomy" id="349221"/>
    <lineage>
        <taxon>Bacteria</taxon>
        <taxon>Pseudomonadati</taxon>
        <taxon>Bdellovibrionota</taxon>
        <taxon>Bdellovibrionia</taxon>
        <taxon>Bdellovibrionales</taxon>
        <taxon>Pseudobdellovibrionaceae</taxon>
        <taxon>Micavibrio</taxon>
    </lineage>
</organism>
<dbReference type="Gene3D" id="1.10.10.10">
    <property type="entry name" value="Winged helix-like DNA-binding domain superfamily/Winged helix DNA-binding domain"/>
    <property type="match status" value="1"/>
</dbReference>
<gene>
    <name evidence="12" type="primary">lexA</name>
    <name evidence="16" type="ORF">DI626_08320</name>
</gene>
<dbReference type="InterPro" id="IPR036390">
    <property type="entry name" value="WH_DNA-bd_sf"/>
</dbReference>
<evidence type="ECO:0000256" key="9">
    <source>
        <dbReference type="ARBA" id="ARBA00023163"/>
    </source>
</evidence>
<dbReference type="GO" id="GO:0004252">
    <property type="term" value="F:serine-type endopeptidase activity"/>
    <property type="evidence" value="ECO:0007669"/>
    <property type="project" value="UniProtKB-UniRule"/>
</dbReference>
<dbReference type="CDD" id="cd06529">
    <property type="entry name" value="S24_LexA-like"/>
    <property type="match status" value="1"/>
</dbReference>
<dbReference type="NCBIfam" id="TIGR00498">
    <property type="entry name" value="lexA"/>
    <property type="match status" value="1"/>
</dbReference>
<dbReference type="SUPFAM" id="SSF46785">
    <property type="entry name" value="Winged helix' DNA-binding domain"/>
    <property type="match status" value="1"/>
</dbReference>
<keyword evidence="11 12" id="KW-0742">SOS response</keyword>
<dbReference type="GO" id="GO:0006508">
    <property type="term" value="P:proteolysis"/>
    <property type="evidence" value="ECO:0007669"/>
    <property type="project" value="InterPro"/>
</dbReference>
<keyword evidence="3 12" id="KW-0235">DNA replication</keyword>
<comment type="similarity">
    <text evidence="1 12 13">Belongs to the peptidase S24 family.</text>
</comment>
<evidence type="ECO:0000256" key="1">
    <source>
        <dbReference type="ARBA" id="ARBA00007484"/>
    </source>
</evidence>
<dbReference type="InterPro" id="IPR006200">
    <property type="entry name" value="LexA"/>
</dbReference>
<dbReference type="PANTHER" id="PTHR33516:SF2">
    <property type="entry name" value="LEXA REPRESSOR-RELATED"/>
    <property type="match status" value="1"/>
</dbReference>
<dbReference type="GO" id="GO:0006260">
    <property type="term" value="P:DNA replication"/>
    <property type="evidence" value="ECO:0007669"/>
    <property type="project" value="UniProtKB-UniRule"/>
</dbReference>
<dbReference type="InterPro" id="IPR036388">
    <property type="entry name" value="WH-like_DNA-bd_sf"/>
</dbReference>
<keyword evidence="7 12" id="KW-0805">Transcription regulation</keyword>
<comment type="function">
    <text evidence="12">Represses a number of genes involved in the response to DNA damage (SOS response), including recA and lexA. In the presence of single-stranded DNA, RecA interacts with LexA causing an autocatalytic cleavage which disrupts the DNA-binding part of LexA, leading to derepression of the SOS regulon and eventually DNA repair.</text>
</comment>
<dbReference type="GO" id="GO:0003677">
    <property type="term" value="F:DNA binding"/>
    <property type="evidence" value="ECO:0007669"/>
    <property type="project" value="UniProtKB-UniRule"/>
</dbReference>
<protein>
    <recommendedName>
        <fullName evidence="12">LexA repressor</fullName>
        <ecNumber evidence="12">3.4.21.88</ecNumber>
    </recommendedName>
</protein>
<feature type="domain" description="Peptidase S24/S26A/S26B/S26C" evidence="14">
    <location>
        <begin position="104"/>
        <end position="218"/>
    </location>
</feature>
<feature type="domain" description="LexA repressor DNA-binding" evidence="15">
    <location>
        <begin position="2"/>
        <end position="63"/>
    </location>
</feature>
<dbReference type="PRINTS" id="PR00726">
    <property type="entry name" value="LEXASERPTASE"/>
</dbReference>